<dbReference type="Proteomes" id="UP000050783">
    <property type="component" value="Unassembled WGS sequence"/>
</dbReference>
<dbReference type="Pfam" id="PF00528">
    <property type="entry name" value="BPD_transp_1"/>
    <property type="match status" value="1"/>
</dbReference>
<feature type="transmembrane region" description="Helical" evidence="8">
    <location>
        <begin position="288"/>
        <end position="309"/>
    </location>
</feature>
<keyword evidence="5 8" id="KW-0812">Transmembrane</keyword>
<dbReference type="EMBL" id="CYPU01000010">
    <property type="protein sequence ID" value="CUH46313.1"/>
    <property type="molecule type" value="Genomic_DNA"/>
</dbReference>
<organism evidence="10 11">
    <name type="scientific">Ruegeria atlantica</name>
    <dbReference type="NCBI Taxonomy" id="81569"/>
    <lineage>
        <taxon>Bacteria</taxon>
        <taxon>Pseudomonadati</taxon>
        <taxon>Pseudomonadota</taxon>
        <taxon>Alphaproteobacteria</taxon>
        <taxon>Rhodobacterales</taxon>
        <taxon>Roseobacteraceae</taxon>
        <taxon>Ruegeria</taxon>
    </lineage>
</organism>
<feature type="domain" description="ABC transmembrane type-1" evidence="9">
    <location>
        <begin position="103"/>
        <end position="309"/>
    </location>
</feature>
<comment type="similarity">
    <text evidence="2">Belongs to the binding-protein-dependent transport system permease family. CysTW subfamily.</text>
</comment>
<evidence type="ECO:0000259" key="9">
    <source>
        <dbReference type="PROSITE" id="PS50928"/>
    </source>
</evidence>
<dbReference type="SUPFAM" id="SSF161098">
    <property type="entry name" value="MetI-like"/>
    <property type="match status" value="1"/>
</dbReference>
<keyword evidence="6 8" id="KW-1133">Transmembrane helix</keyword>
<dbReference type="GO" id="GO:0005886">
    <property type="term" value="C:plasma membrane"/>
    <property type="evidence" value="ECO:0007669"/>
    <property type="project" value="UniProtKB-SubCell"/>
</dbReference>
<dbReference type="CDD" id="cd06261">
    <property type="entry name" value="TM_PBP2"/>
    <property type="match status" value="1"/>
</dbReference>
<keyword evidence="4" id="KW-1003">Cell membrane</keyword>
<feature type="transmembrane region" description="Helical" evidence="8">
    <location>
        <begin position="138"/>
        <end position="156"/>
    </location>
</feature>
<reference evidence="10 11" key="1">
    <citation type="submission" date="2015-09" db="EMBL/GenBank/DDBJ databases">
        <authorList>
            <consortium name="Swine Surveillance"/>
        </authorList>
    </citation>
    <scope>NUCLEOTIDE SEQUENCE [LARGE SCALE GENOMIC DNA]</scope>
    <source>
        <strain evidence="10 11">CECT 4292</strain>
    </source>
</reference>
<evidence type="ECO:0000256" key="1">
    <source>
        <dbReference type="ARBA" id="ARBA00004651"/>
    </source>
</evidence>
<dbReference type="PANTHER" id="PTHR42929:SF3">
    <property type="entry name" value="PUTRESCINE TRANSPORT SYSTEM PERMEASE PROTEIN POTH"/>
    <property type="match status" value="1"/>
</dbReference>
<feature type="transmembrane region" description="Helical" evidence="8">
    <location>
        <begin position="34"/>
        <end position="53"/>
    </location>
</feature>
<dbReference type="STRING" id="81569.RUM4293_01929"/>
<evidence type="ECO:0000313" key="10">
    <source>
        <dbReference type="EMBL" id="CUH46313.1"/>
    </source>
</evidence>
<feature type="transmembrane region" description="Helical" evidence="8">
    <location>
        <begin position="109"/>
        <end position="129"/>
    </location>
</feature>
<keyword evidence="7 8" id="KW-0472">Membrane</keyword>
<evidence type="ECO:0000256" key="7">
    <source>
        <dbReference type="ARBA" id="ARBA00023136"/>
    </source>
</evidence>
<dbReference type="AlphaFoldDB" id="A0A0P1EAF8"/>
<evidence type="ECO:0000256" key="6">
    <source>
        <dbReference type="ARBA" id="ARBA00022989"/>
    </source>
</evidence>
<evidence type="ECO:0000256" key="5">
    <source>
        <dbReference type="ARBA" id="ARBA00022692"/>
    </source>
</evidence>
<feature type="transmembrane region" description="Helical" evidence="8">
    <location>
        <begin position="189"/>
        <end position="209"/>
    </location>
</feature>
<sequence>MTDFTEDMPEPLPVKQLPISRQFMRRIQNSWRQIVTVVPFLWLLVFFLAPFFIVAKISLAELAIASPPFTSLIEWTGDGIMTIRLVFDNFVYIWEDSLYFDTYLNSLKISATSTFLCLLFGYPIAYAIVRSGPVAKPLLLFAIILPFWTSFLLRVYSWMGLLADQGTINNLLMALGIVDEPIRMLYTEFAVYIGIVYTYMPFMILPLYANMEKLDNSLNEAAADLGSRPTNTFFKVTLPLTMPGIVAGSLLVFIPATGEYVIPDLLGGGNVQMIGRVLYNEFSRNSDWPVAAAVAIVLLIILVLPIMVFQHYQGKASEEQ</sequence>
<dbReference type="InterPro" id="IPR035906">
    <property type="entry name" value="MetI-like_sf"/>
</dbReference>
<protein>
    <submittedName>
        <fullName evidence="10">Putrescine transport system permease protein PotH</fullName>
    </submittedName>
</protein>
<evidence type="ECO:0000256" key="2">
    <source>
        <dbReference type="ARBA" id="ARBA00007069"/>
    </source>
</evidence>
<dbReference type="OrthoDB" id="9807047at2"/>
<dbReference type="PROSITE" id="PS50928">
    <property type="entry name" value="ABC_TM1"/>
    <property type="match status" value="1"/>
</dbReference>
<name>A0A0P1EAF8_9RHOB</name>
<comment type="subcellular location">
    <subcellularLocation>
        <location evidence="1 8">Cell membrane</location>
        <topology evidence="1 8">Multi-pass membrane protein</topology>
    </subcellularLocation>
</comment>
<proteinExistence type="inferred from homology"/>
<feature type="transmembrane region" description="Helical" evidence="8">
    <location>
        <begin position="236"/>
        <end position="256"/>
    </location>
</feature>
<evidence type="ECO:0000256" key="3">
    <source>
        <dbReference type="ARBA" id="ARBA00022448"/>
    </source>
</evidence>
<accession>A0A0P1EAF8</accession>
<dbReference type="PANTHER" id="PTHR42929">
    <property type="entry name" value="INNER MEMBRANE ABC TRANSPORTER PERMEASE PROTEIN YDCU-RELATED-RELATED"/>
    <property type="match status" value="1"/>
</dbReference>
<dbReference type="GO" id="GO:0055085">
    <property type="term" value="P:transmembrane transport"/>
    <property type="evidence" value="ECO:0007669"/>
    <property type="project" value="InterPro"/>
</dbReference>
<dbReference type="InterPro" id="IPR000515">
    <property type="entry name" value="MetI-like"/>
</dbReference>
<keyword evidence="3 8" id="KW-0813">Transport</keyword>
<gene>
    <name evidence="10" type="primary">potH_1</name>
    <name evidence="10" type="ORF">RUA4292_00478</name>
</gene>
<evidence type="ECO:0000313" key="11">
    <source>
        <dbReference type="Proteomes" id="UP000050783"/>
    </source>
</evidence>
<evidence type="ECO:0000256" key="4">
    <source>
        <dbReference type="ARBA" id="ARBA00022475"/>
    </source>
</evidence>
<dbReference type="Gene3D" id="1.10.3720.10">
    <property type="entry name" value="MetI-like"/>
    <property type="match status" value="1"/>
</dbReference>
<evidence type="ECO:0000256" key="8">
    <source>
        <dbReference type="RuleBase" id="RU363032"/>
    </source>
</evidence>